<gene>
    <name evidence="2" type="ORF">J7302_21250</name>
</gene>
<dbReference type="RefSeq" id="WP_215379272.1">
    <property type="nucleotide sequence ID" value="NZ_JAGTIS010000014.1"/>
</dbReference>
<dbReference type="Proteomes" id="UP001519667">
    <property type="component" value="Unassembled WGS sequence"/>
</dbReference>
<reference evidence="2 3" key="1">
    <citation type="submission" date="2021-04" db="EMBL/GenBank/DDBJ databases">
        <title>Pseudomonas boanensis sp. nov., a bacterium isolated from river water used for household purposes in Boane District, Mozambique.</title>
        <authorList>
            <person name="Nicklasson M."/>
            <person name="Martin-Rodriguez A.J."/>
            <person name="Thorell K."/>
            <person name="Neves L."/>
            <person name="Mussagy A."/>
            <person name="Rydberg H.A."/>
            <person name="Hernroth B."/>
            <person name="Svensson-Stadler L."/>
            <person name="Sjoling A."/>
        </authorList>
    </citation>
    <scope>NUCLEOTIDE SEQUENCE [LARGE SCALE GENOMIC DNA]</scope>
    <source>
        <strain evidence="2 3">DB1</strain>
    </source>
</reference>
<accession>A0ABS5XLS4</accession>
<sequence length="164" mass="17052">MYVSDEDLTTLAARLGELLKAQGALVSTAESCTGGGIAEAITRIPGSSAWFEAGYITYSNQQKTLQLAVPSELFPQVGAVSREVVEAMVRGAHSHSGARFAVSVSGVAGPDGGSVDKPVGTVWIAWGDGARILAERFHFPGDRLSVRRQAVASALQGLIRLAAG</sequence>
<feature type="domain" description="CinA C-terminal" evidence="1">
    <location>
        <begin position="9"/>
        <end position="160"/>
    </location>
</feature>
<dbReference type="Pfam" id="PF02464">
    <property type="entry name" value="CinA"/>
    <property type="match status" value="1"/>
</dbReference>
<dbReference type="SUPFAM" id="SSF142433">
    <property type="entry name" value="CinA-like"/>
    <property type="match status" value="1"/>
</dbReference>
<dbReference type="EMBL" id="JAGTIS010000014">
    <property type="protein sequence ID" value="MBT8768643.1"/>
    <property type="molecule type" value="Genomic_DNA"/>
</dbReference>
<dbReference type="InterPro" id="IPR008136">
    <property type="entry name" value="CinA_C"/>
</dbReference>
<proteinExistence type="predicted"/>
<comment type="caution">
    <text evidence="2">The sequence shown here is derived from an EMBL/GenBank/DDBJ whole genome shotgun (WGS) entry which is preliminary data.</text>
</comment>
<protein>
    <submittedName>
        <fullName evidence="2">CinA family protein</fullName>
    </submittedName>
</protein>
<keyword evidence="3" id="KW-1185">Reference proteome</keyword>
<organism evidence="2 3">
    <name type="scientific">Metapseudomonas boanensis</name>
    <dbReference type="NCBI Taxonomy" id="2822138"/>
    <lineage>
        <taxon>Bacteria</taxon>
        <taxon>Pseudomonadati</taxon>
        <taxon>Pseudomonadota</taxon>
        <taxon>Gammaproteobacteria</taxon>
        <taxon>Pseudomonadales</taxon>
        <taxon>Pseudomonadaceae</taxon>
        <taxon>Metapseudomonas</taxon>
    </lineage>
</organism>
<dbReference type="NCBIfam" id="TIGR00199">
    <property type="entry name" value="PncC_domain"/>
    <property type="match status" value="1"/>
</dbReference>
<evidence type="ECO:0000259" key="1">
    <source>
        <dbReference type="Pfam" id="PF02464"/>
    </source>
</evidence>
<dbReference type="Gene3D" id="3.90.950.20">
    <property type="entry name" value="CinA-like"/>
    <property type="match status" value="1"/>
</dbReference>
<evidence type="ECO:0000313" key="2">
    <source>
        <dbReference type="EMBL" id="MBT8768643.1"/>
    </source>
</evidence>
<dbReference type="InterPro" id="IPR036653">
    <property type="entry name" value="CinA-like_C"/>
</dbReference>
<name>A0ABS5XLS4_9GAMM</name>
<evidence type="ECO:0000313" key="3">
    <source>
        <dbReference type="Proteomes" id="UP001519667"/>
    </source>
</evidence>